<evidence type="ECO:0000256" key="4">
    <source>
        <dbReference type="ARBA" id="ARBA00022723"/>
    </source>
</evidence>
<evidence type="ECO:0000256" key="1">
    <source>
        <dbReference type="ARBA" id="ARBA00001623"/>
    </source>
</evidence>
<comment type="function">
    <text evidence="7">Thiolesterase that catalyzes the hydrolysis of S-D-lactoyl-glutathione to form glutathione and D-lactic acid.</text>
</comment>
<evidence type="ECO:0000256" key="5">
    <source>
        <dbReference type="ARBA" id="ARBA00022801"/>
    </source>
</evidence>
<dbReference type="SUPFAM" id="SSF56281">
    <property type="entry name" value="Metallo-hydrolase/oxidoreductase"/>
    <property type="match status" value="1"/>
</dbReference>
<protein>
    <recommendedName>
        <fullName evidence="7">Hydroxyacylglutathione hydrolase</fullName>
        <ecNumber evidence="7">3.1.2.6</ecNumber>
    </recommendedName>
    <alternativeName>
        <fullName evidence="7">Glyoxalase II</fullName>
        <shortName evidence="7">Glx II</shortName>
    </alternativeName>
</protein>
<dbReference type="Proteomes" id="UP000549250">
    <property type="component" value="Unassembled WGS sequence"/>
</dbReference>
<evidence type="ECO:0000256" key="2">
    <source>
        <dbReference type="ARBA" id="ARBA00004963"/>
    </source>
</evidence>
<evidence type="ECO:0000256" key="7">
    <source>
        <dbReference type="HAMAP-Rule" id="MF_01374"/>
    </source>
</evidence>
<dbReference type="GO" id="GO:0019243">
    <property type="term" value="P:methylglyoxal catabolic process to D-lactate via S-lactoyl-glutathione"/>
    <property type="evidence" value="ECO:0007669"/>
    <property type="project" value="UniProtKB-UniRule"/>
</dbReference>
<dbReference type="RefSeq" id="WP_183167376.1">
    <property type="nucleotide sequence ID" value="NZ_JACHXI010000016.1"/>
</dbReference>
<dbReference type="UniPathway" id="UPA00619">
    <property type="reaction ID" value="UER00676"/>
</dbReference>
<proteinExistence type="inferred from homology"/>
<dbReference type="NCBIfam" id="TIGR03413">
    <property type="entry name" value="GSH_gloB"/>
    <property type="match status" value="1"/>
</dbReference>
<gene>
    <name evidence="7" type="primary">gloB</name>
    <name evidence="9" type="ORF">FHR87_002946</name>
</gene>
<comment type="similarity">
    <text evidence="3 7">Belongs to the metallo-beta-lactamase superfamily. Glyoxalase II family.</text>
</comment>
<feature type="binding site" evidence="7">
    <location>
        <position position="112"/>
    </location>
    <ligand>
        <name>Zn(2+)</name>
        <dbReference type="ChEBI" id="CHEBI:29105"/>
        <label>1</label>
    </ligand>
</feature>
<evidence type="ECO:0000313" key="10">
    <source>
        <dbReference type="Proteomes" id="UP000549250"/>
    </source>
</evidence>
<dbReference type="EMBL" id="JACHXI010000016">
    <property type="protein sequence ID" value="MBB3104526.1"/>
    <property type="molecule type" value="Genomic_DNA"/>
</dbReference>
<evidence type="ECO:0000256" key="6">
    <source>
        <dbReference type="ARBA" id="ARBA00022833"/>
    </source>
</evidence>
<feature type="binding site" evidence="7">
    <location>
        <position position="171"/>
    </location>
    <ligand>
        <name>Zn(2+)</name>
        <dbReference type="ChEBI" id="CHEBI:29105"/>
        <label>2</label>
    </ligand>
</feature>
<dbReference type="InterPro" id="IPR035680">
    <property type="entry name" value="Clx_II_MBL"/>
</dbReference>
<feature type="binding site" evidence="7">
    <location>
        <position position="60"/>
    </location>
    <ligand>
        <name>Zn(2+)</name>
        <dbReference type="ChEBI" id="CHEBI:29105"/>
        <label>2</label>
    </ligand>
</feature>
<keyword evidence="5 7" id="KW-0378">Hydrolase</keyword>
<comment type="subunit">
    <text evidence="7">Monomer.</text>
</comment>
<dbReference type="AlphaFoldDB" id="A0A839T7T3"/>
<comment type="catalytic activity">
    <reaction evidence="1 7">
        <text>an S-(2-hydroxyacyl)glutathione + H2O = a 2-hydroxy carboxylate + glutathione + H(+)</text>
        <dbReference type="Rhea" id="RHEA:21864"/>
        <dbReference type="ChEBI" id="CHEBI:15377"/>
        <dbReference type="ChEBI" id="CHEBI:15378"/>
        <dbReference type="ChEBI" id="CHEBI:57925"/>
        <dbReference type="ChEBI" id="CHEBI:58896"/>
        <dbReference type="ChEBI" id="CHEBI:71261"/>
        <dbReference type="EC" id="3.1.2.6"/>
    </reaction>
</comment>
<dbReference type="PIRSF" id="PIRSF005457">
    <property type="entry name" value="Glx"/>
    <property type="match status" value="1"/>
</dbReference>
<comment type="pathway">
    <text evidence="2 7">Secondary metabolite metabolism; methylglyoxal degradation; (R)-lactate from methylglyoxal: step 2/2.</text>
</comment>
<comment type="cofactor">
    <cofactor evidence="7">
        <name>Zn(2+)</name>
        <dbReference type="ChEBI" id="CHEBI:29105"/>
    </cofactor>
    <text evidence="7">Binds 2 Zn(2+) ions per subunit.</text>
</comment>
<dbReference type="GO" id="GO:0046872">
    <property type="term" value="F:metal ion binding"/>
    <property type="evidence" value="ECO:0007669"/>
    <property type="project" value="UniProtKB-KW"/>
</dbReference>
<dbReference type="InterPro" id="IPR017782">
    <property type="entry name" value="Hydroxyacylglutathione_Hdrlase"/>
</dbReference>
<organism evidence="9 10">
    <name type="scientific">Azomonas macrocytogenes</name>
    <name type="common">Azotobacter macrocytogenes</name>
    <dbReference type="NCBI Taxonomy" id="69962"/>
    <lineage>
        <taxon>Bacteria</taxon>
        <taxon>Pseudomonadati</taxon>
        <taxon>Pseudomonadota</taxon>
        <taxon>Gammaproteobacteria</taxon>
        <taxon>Pseudomonadales</taxon>
        <taxon>Pseudomonadaceae</taxon>
        <taxon>Azomonas</taxon>
    </lineage>
</organism>
<feature type="binding site" evidence="7">
    <location>
        <position position="58"/>
    </location>
    <ligand>
        <name>Zn(2+)</name>
        <dbReference type="ChEBI" id="CHEBI:29105"/>
        <label>1</label>
    </ligand>
</feature>
<dbReference type="CDD" id="cd07723">
    <property type="entry name" value="hydroxyacylglutathione_hydrolase_MBL-fold"/>
    <property type="match status" value="1"/>
</dbReference>
<dbReference type="PANTHER" id="PTHR43705:SF1">
    <property type="entry name" value="HYDROXYACYLGLUTATHIONE HYDROLASE GLOB"/>
    <property type="match status" value="1"/>
</dbReference>
<keyword evidence="4 7" id="KW-0479">Metal-binding</keyword>
<dbReference type="GO" id="GO:0004416">
    <property type="term" value="F:hydroxyacylglutathione hydrolase activity"/>
    <property type="evidence" value="ECO:0007669"/>
    <property type="project" value="UniProtKB-UniRule"/>
</dbReference>
<keyword evidence="10" id="KW-1185">Reference proteome</keyword>
<dbReference type="InterPro" id="IPR001279">
    <property type="entry name" value="Metallo-B-lactamas"/>
</dbReference>
<feature type="binding site" evidence="7">
    <location>
        <position position="61"/>
    </location>
    <ligand>
        <name>Zn(2+)</name>
        <dbReference type="ChEBI" id="CHEBI:29105"/>
        <label>2</label>
    </ligand>
</feature>
<evidence type="ECO:0000313" key="9">
    <source>
        <dbReference type="EMBL" id="MBB3104526.1"/>
    </source>
</evidence>
<dbReference type="InterPro" id="IPR032282">
    <property type="entry name" value="HAGH_C"/>
</dbReference>
<dbReference type="Pfam" id="PF00753">
    <property type="entry name" value="Lactamase_B"/>
    <property type="match status" value="1"/>
</dbReference>
<reference evidence="9 10" key="1">
    <citation type="submission" date="2020-08" db="EMBL/GenBank/DDBJ databases">
        <title>Genomic Encyclopedia of Type Strains, Phase III (KMG-III): the genomes of soil and plant-associated and newly described type strains.</title>
        <authorList>
            <person name="Whitman W."/>
        </authorList>
    </citation>
    <scope>NUCLEOTIDE SEQUENCE [LARGE SCALE GENOMIC DNA]</scope>
    <source>
        <strain evidence="9 10">CECT 4462</strain>
    </source>
</reference>
<feature type="binding site" evidence="7">
    <location>
        <position position="133"/>
    </location>
    <ligand>
        <name>Zn(2+)</name>
        <dbReference type="ChEBI" id="CHEBI:29105"/>
        <label>1</label>
    </ligand>
</feature>
<dbReference type="PANTHER" id="PTHR43705">
    <property type="entry name" value="HYDROXYACYLGLUTATHIONE HYDROLASE"/>
    <property type="match status" value="1"/>
</dbReference>
<dbReference type="SMART" id="SM00849">
    <property type="entry name" value="Lactamase_B"/>
    <property type="match status" value="1"/>
</dbReference>
<dbReference type="InterPro" id="IPR050110">
    <property type="entry name" value="Glyoxalase_II_hydrolase"/>
</dbReference>
<dbReference type="Gene3D" id="3.60.15.10">
    <property type="entry name" value="Ribonuclease Z/Hydroxyacylglutathione hydrolase-like"/>
    <property type="match status" value="1"/>
</dbReference>
<keyword evidence="6 7" id="KW-0862">Zinc</keyword>
<evidence type="ECO:0000256" key="3">
    <source>
        <dbReference type="ARBA" id="ARBA00006759"/>
    </source>
</evidence>
<dbReference type="InterPro" id="IPR036866">
    <property type="entry name" value="RibonucZ/Hydroxyglut_hydro"/>
</dbReference>
<feature type="binding site" evidence="7">
    <location>
        <position position="56"/>
    </location>
    <ligand>
        <name>Zn(2+)</name>
        <dbReference type="ChEBI" id="CHEBI:29105"/>
        <label>1</label>
    </ligand>
</feature>
<dbReference type="HAMAP" id="MF_01374">
    <property type="entry name" value="Glyoxalase_2"/>
    <property type="match status" value="1"/>
</dbReference>
<name>A0A839T7T3_AZOMA</name>
<feature type="binding site" evidence="7">
    <location>
        <position position="133"/>
    </location>
    <ligand>
        <name>Zn(2+)</name>
        <dbReference type="ChEBI" id="CHEBI:29105"/>
        <label>2</label>
    </ligand>
</feature>
<comment type="caution">
    <text evidence="9">The sequence shown here is derived from an EMBL/GenBank/DDBJ whole genome shotgun (WGS) entry which is preliminary data.</text>
</comment>
<accession>A0A839T7T3</accession>
<evidence type="ECO:0000259" key="8">
    <source>
        <dbReference type="SMART" id="SM00849"/>
    </source>
</evidence>
<dbReference type="Pfam" id="PF16123">
    <property type="entry name" value="HAGH_C"/>
    <property type="match status" value="1"/>
</dbReference>
<feature type="domain" description="Metallo-beta-lactamase" evidence="8">
    <location>
        <begin position="12"/>
        <end position="171"/>
    </location>
</feature>
<sequence>MLKIEAIPAFSDNYIWLLQDNLSQRCAAVDPGDAEPVLSWLNAHPDWQLTDILVTHHHQDHTGGVTRLKQETSARVAGPASEPIPARDLALTAGDLIEVLGQPLKVFAVPGHTLGHIAYFHDSPDAPFLFSGDTLFAGGCGRIFEGTPAQMLESLRQLAALPLSTMIYCAHEYTLSNLRFARAVEPQNKELAKRFEDVTQLRAKSRITLPSSLAEELATNPFLRCEEPAVRAAAIHLGVSAKASTEEIFAAIRAWKDKF</sequence>
<dbReference type="EC" id="3.1.2.6" evidence="7"/>